<evidence type="ECO:0000313" key="3">
    <source>
        <dbReference type="Proteomes" id="UP000308530"/>
    </source>
</evidence>
<keyword evidence="1" id="KW-1133">Transmembrane helix</keyword>
<name>A0ABX6QIB5_9HYPH</name>
<dbReference type="RefSeq" id="WP_138288791.1">
    <property type="nucleotide sequence ID" value="NZ_CP058350.1"/>
</dbReference>
<reference evidence="2 3" key="1">
    <citation type="submission" date="2020-06" db="EMBL/GenBank/DDBJ databases">
        <title>Genome sequence of Rhizobium sp strain ADMK78.</title>
        <authorList>
            <person name="Rahi P."/>
        </authorList>
    </citation>
    <scope>NUCLEOTIDE SEQUENCE [LARGE SCALE GENOMIC DNA]</scope>
    <source>
        <strain evidence="2 3">ADMK78</strain>
    </source>
</reference>
<protein>
    <submittedName>
        <fullName evidence="2">Uncharacterized protein</fullName>
    </submittedName>
</protein>
<dbReference type="EMBL" id="CP058350">
    <property type="protein sequence ID" value="QLF68314.1"/>
    <property type="molecule type" value="Genomic_DNA"/>
</dbReference>
<keyword evidence="1" id="KW-0812">Transmembrane</keyword>
<evidence type="ECO:0000256" key="1">
    <source>
        <dbReference type="SAM" id="Phobius"/>
    </source>
</evidence>
<organism evidence="2 3">
    <name type="scientific">Peteryoungia desertarenae</name>
    <dbReference type="NCBI Taxonomy" id="1813451"/>
    <lineage>
        <taxon>Bacteria</taxon>
        <taxon>Pseudomonadati</taxon>
        <taxon>Pseudomonadota</taxon>
        <taxon>Alphaproteobacteria</taxon>
        <taxon>Hyphomicrobiales</taxon>
        <taxon>Rhizobiaceae</taxon>
        <taxon>Peteryoungia</taxon>
    </lineage>
</organism>
<dbReference type="Proteomes" id="UP000308530">
    <property type="component" value="Chromosome"/>
</dbReference>
<gene>
    <name evidence="2" type="ORF">FE840_001395</name>
</gene>
<keyword evidence="3" id="KW-1185">Reference proteome</keyword>
<keyword evidence="1" id="KW-0472">Membrane</keyword>
<sequence length="177" mass="19953">MEADYWPYIITASSGLLGTVIGSAATILTQVVMKSQDRRYSKRSLAFGLAAEIESYLALMERRGHAKNMEEFVQLLRSGQNLPMPDLTDHPESRREYFPILKSHFSSLGTLGADLCRKIAEFHRTVDAILLTTEAAKRGEYNHLSPFQKADLIEKELVMWREATKAGGELVNSLYRS</sequence>
<feature type="transmembrane region" description="Helical" evidence="1">
    <location>
        <begin position="6"/>
        <end position="33"/>
    </location>
</feature>
<proteinExistence type="predicted"/>
<evidence type="ECO:0000313" key="2">
    <source>
        <dbReference type="EMBL" id="QLF68314.1"/>
    </source>
</evidence>
<accession>A0ABX6QIB5</accession>